<dbReference type="Gene3D" id="3.40.525.10">
    <property type="entry name" value="CRAL-TRIO lipid binding domain"/>
    <property type="match status" value="1"/>
</dbReference>
<name>A0AAV2A4Z3_9ARAC</name>
<dbReference type="SUPFAM" id="SSF46938">
    <property type="entry name" value="CRAL/TRIO N-terminal domain"/>
    <property type="match status" value="1"/>
</dbReference>
<dbReference type="InterPro" id="IPR036273">
    <property type="entry name" value="CRAL/TRIO_N_dom_sf"/>
</dbReference>
<dbReference type="Pfam" id="PF00650">
    <property type="entry name" value="CRAL_TRIO"/>
    <property type="match status" value="1"/>
</dbReference>
<dbReference type="InterPro" id="IPR036865">
    <property type="entry name" value="CRAL-TRIO_dom_sf"/>
</dbReference>
<dbReference type="PROSITE" id="PS50191">
    <property type="entry name" value="CRAL_TRIO"/>
    <property type="match status" value="1"/>
</dbReference>
<dbReference type="EMBL" id="CAXIEN010000118">
    <property type="protein sequence ID" value="CAL1279024.1"/>
    <property type="molecule type" value="Genomic_DNA"/>
</dbReference>
<protein>
    <recommendedName>
        <fullName evidence="5">SEC14-like protein 2</fullName>
    </recommendedName>
</protein>
<dbReference type="SMART" id="SM00516">
    <property type="entry name" value="SEC14"/>
    <property type="match status" value="1"/>
</dbReference>
<evidence type="ECO:0000313" key="4">
    <source>
        <dbReference type="Proteomes" id="UP001497382"/>
    </source>
</evidence>
<dbReference type="InterPro" id="IPR051064">
    <property type="entry name" value="SEC14/CRAL-TRIO_domain"/>
</dbReference>
<dbReference type="PANTHER" id="PTHR23324">
    <property type="entry name" value="SEC14 RELATED PROTEIN"/>
    <property type="match status" value="1"/>
</dbReference>
<feature type="domain" description="CRAL-TRIO" evidence="1">
    <location>
        <begin position="73"/>
        <end position="252"/>
    </location>
</feature>
<dbReference type="InterPro" id="IPR009038">
    <property type="entry name" value="GOLD_dom"/>
</dbReference>
<dbReference type="PANTHER" id="PTHR23324:SF83">
    <property type="entry name" value="SEC14-LIKE PROTEIN 2"/>
    <property type="match status" value="1"/>
</dbReference>
<dbReference type="GO" id="GO:0005737">
    <property type="term" value="C:cytoplasm"/>
    <property type="evidence" value="ECO:0007669"/>
    <property type="project" value="TreeGrafter"/>
</dbReference>
<accession>A0AAV2A4Z3</accession>
<evidence type="ECO:0000259" key="1">
    <source>
        <dbReference type="PROSITE" id="PS50191"/>
    </source>
</evidence>
<dbReference type="SUPFAM" id="SSF52087">
    <property type="entry name" value="CRAL/TRIO domain"/>
    <property type="match status" value="1"/>
</dbReference>
<gene>
    <name evidence="3" type="ORF">LARSCL_LOCUS10103</name>
</gene>
<dbReference type="InterPro" id="IPR001251">
    <property type="entry name" value="CRAL-TRIO_dom"/>
</dbReference>
<keyword evidence="4" id="KW-1185">Reference proteome</keyword>
<evidence type="ECO:0000259" key="2">
    <source>
        <dbReference type="PROSITE" id="PS50866"/>
    </source>
</evidence>
<sequence length="399" mass="46162">MDNITDEEKAVVDELRKRTINEVTPKMLEDASVFYRFAKARNFNLGAAEAMLRKHIAWRKELEVDTILTDYKPPELFLKYTSVAFVCFDKTGCAVLTHDVGRSDVKGVLQSAKKSECIKFSTYFNEQGKEQVIQHSGNGNKRFQLGKPIFYMIYDYEELTYSKAVSITNLHLFGIIVKTFLDNYPEYLKRAMVINAPVYFTWIYAALKPLLSAETIKKIRIYGADGWKEALLEDIDPDNLPAFLGGNRTDPDGNPLCETFIVRGKPVPKSYYLQTRKKKLALDSNVQKVIVVPFSKEEITLTVREENSYLEWEFETKNRDIDFSLLFKRESPEDMEDVVLIPKQRIDTNDEPEQGCFKCEEVGNYTFVFDNSYSWFHSKEIYYRAIINAPKNNEIDVST</sequence>
<dbReference type="CDD" id="cd00170">
    <property type="entry name" value="SEC14"/>
    <property type="match status" value="1"/>
</dbReference>
<evidence type="ECO:0000313" key="3">
    <source>
        <dbReference type="EMBL" id="CAL1279024.1"/>
    </source>
</evidence>
<dbReference type="PROSITE" id="PS50866">
    <property type="entry name" value="GOLD"/>
    <property type="match status" value="1"/>
</dbReference>
<comment type="caution">
    <text evidence="3">The sequence shown here is derived from an EMBL/GenBank/DDBJ whole genome shotgun (WGS) entry which is preliminary data.</text>
</comment>
<organism evidence="3 4">
    <name type="scientific">Larinioides sclopetarius</name>
    <dbReference type="NCBI Taxonomy" id="280406"/>
    <lineage>
        <taxon>Eukaryota</taxon>
        <taxon>Metazoa</taxon>
        <taxon>Ecdysozoa</taxon>
        <taxon>Arthropoda</taxon>
        <taxon>Chelicerata</taxon>
        <taxon>Arachnida</taxon>
        <taxon>Araneae</taxon>
        <taxon>Araneomorphae</taxon>
        <taxon>Entelegynae</taxon>
        <taxon>Araneoidea</taxon>
        <taxon>Araneidae</taxon>
        <taxon>Larinioides</taxon>
    </lineage>
</organism>
<evidence type="ECO:0008006" key="5">
    <source>
        <dbReference type="Google" id="ProtNLM"/>
    </source>
</evidence>
<dbReference type="AlphaFoldDB" id="A0AAV2A4Z3"/>
<proteinExistence type="predicted"/>
<dbReference type="InterPro" id="IPR036598">
    <property type="entry name" value="GOLD_dom_sf"/>
</dbReference>
<dbReference type="Proteomes" id="UP001497382">
    <property type="component" value="Unassembled WGS sequence"/>
</dbReference>
<dbReference type="Gene3D" id="2.60.120.680">
    <property type="entry name" value="GOLD domain"/>
    <property type="match status" value="1"/>
</dbReference>
<dbReference type="SUPFAM" id="SSF101576">
    <property type="entry name" value="Supernatant protein factor (SPF), C-terminal domain"/>
    <property type="match status" value="1"/>
</dbReference>
<reference evidence="3 4" key="1">
    <citation type="submission" date="2024-04" db="EMBL/GenBank/DDBJ databases">
        <authorList>
            <person name="Rising A."/>
            <person name="Reimegard J."/>
            <person name="Sonavane S."/>
            <person name="Akerstrom W."/>
            <person name="Nylinder S."/>
            <person name="Hedman E."/>
            <person name="Kallberg Y."/>
        </authorList>
    </citation>
    <scope>NUCLEOTIDE SEQUENCE [LARGE SCALE GENOMIC DNA]</scope>
</reference>
<feature type="domain" description="GOLD" evidence="2">
    <location>
        <begin position="228"/>
        <end position="387"/>
    </location>
</feature>